<keyword evidence="1" id="KW-0472">Membrane</keyword>
<keyword evidence="1" id="KW-1133">Transmembrane helix</keyword>
<protein>
    <recommendedName>
        <fullName evidence="4">Type II secretion system protein GspI C-terminal domain-containing protein</fullName>
    </recommendedName>
</protein>
<dbReference type="NCBIfam" id="TIGR02532">
    <property type="entry name" value="IV_pilin_GFxxxE"/>
    <property type="match status" value="1"/>
</dbReference>
<dbReference type="Proteomes" id="UP000177362">
    <property type="component" value="Unassembled WGS sequence"/>
</dbReference>
<reference evidence="2 3" key="1">
    <citation type="journal article" date="2016" name="Nat. Commun.">
        <title>Thousands of microbial genomes shed light on interconnected biogeochemical processes in an aquifer system.</title>
        <authorList>
            <person name="Anantharaman K."/>
            <person name="Brown C.T."/>
            <person name="Hug L.A."/>
            <person name="Sharon I."/>
            <person name="Castelle C.J."/>
            <person name="Probst A.J."/>
            <person name="Thomas B.C."/>
            <person name="Singh A."/>
            <person name="Wilkins M.J."/>
            <person name="Karaoz U."/>
            <person name="Brodie E.L."/>
            <person name="Williams K.H."/>
            <person name="Hubbard S.S."/>
            <person name="Banfield J.F."/>
        </authorList>
    </citation>
    <scope>NUCLEOTIDE SEQUENCE [LARGE SCALE GENOMIC DNA]</scope>
</reference>
<proteinExistence type="predicted"/>
<comment type="caution">
    <text evidence="2">The sequence shown here is derived from an EMBL/GenBank/DDBJ whole genome shotgun (WGS) entry which is preliminary data.</text>
</comment>
<evidence type="ECO:0000256" key="1">
    <source>
        <dbReference type="SAM" id="Phobius"/>
    </source>
</evidence>
<name>A0A1G2KQU8_9BACT</name>
<evidence type="ECO:0000313" key="2">
    <source>
        <dbReference type="EMBL" id="OHA01743.1"/>
    </source>
</evidence>
<accession>A0A1G2KQU8</accession>
<dbReference type="AlphaFoldDB" id="A0A1G2KQU8"/>
<feature type="transmembrane region" description="Helical" evidence="1">
    <location>
        <begin position="15"/>
        <end position="40"/>
    </location>
</feature>
<evidence type="ECO:0008006" key="4">
    <source>
        <dbReference type="Google" id="ProtNLM"/>
    </source>
</evidence>
<organism evidence="2 3">
    <name type="scientific">Candidatus Sungbacteria bacterium RIFCSPHIGHO2_02_FULL_49_12</name>
    <dbReference type="NCBI Taxonomy" id="1802271"/>
    <lineage>
        <taxon>Bacteria</taxon>
        <taxon>Candidatus Sungiibacteriota</taxon>
    </lineage>
</organism>
<dbReference type="STRING" id="1802271.A3C11_00085"/>
<dbReference type="EMBL" id="MHQJ01000008">
    <property type="protein sequence ID" value="OHA01743.1"/>
    <property type="molecule type" value="Genomic_DNA"/>
</dbReference>
<evidence type="ECO:0000313" key="3">
    <source>
        <dbReference type="Proteomes" id="UP000177362"/>
    </source>
</evidence>
<keyword evidence="1" id="KW-0812">Transmembrane</keyword>
<dbReference type="InterPro" id="IPR012902">
    <property type="entry name" value="N_methyl_site"/>
</dbReference>
<sequence>MFKLQKNQGFGMVEVIVVSAIAAISVVGFGAVARTSLALLREEKARMEASLLVEEGFEGVRALRDSSWTANVSTLANDTTYFLATTTVSSLSTWVILTAPQTPINGKYYRTLQFQAVNRDASDRIAAAGAADPGTRKLTVTVSWSSRNATSSVDSSGYITNFMQN</sequence>
<gene>
    <name evidence="2" type="ORF">A3C11_00085</name>
</gene>